<feature type="region of interest" description="Disordered" evidence="4">
    <location>
        <begin position="1"/>
        <end position="31"/>
    </location>
</feature>
<protein>
    <submittedName>
        <fullName evidence="5">Uncharacterized protein</fullName>
    </submittedName>
</protein>
<keyword evidence="3" id="KW-0722">Serine protease inhibitor</keyword>
<sequence length="67" mass="7956">MAEIKRHWPELNGKDAEEAKTELEKEEHVERVDIKPEGHPMPLIYNPTSVWIFVDEDNKVKDIRRFA</sequence>
<dbReference type="SUPFAM" id="SSF54654">
    <property type="entry name" value="CI-2 family of serine protease inhibitors"/>
    <property type="match status" value="1"/>
</dbReference>
<comment type="similarity">
    <text evidence="1">Belongs to the protease inhibitor I13 (potato type I serine protease inhibitor) family.</text>
</comment>
<dbReference type="EMBL" id="JALJOR010000001">
    <property type="protein sequence ID" value="KAK9828617.1"/>
    <property type="molecule type" value="Genomic_DNA"/>
</dbReference>
<evidence type="ECO:0000256" key="2">
    <source>
        <dbReference type="ARBA" id="ARBA00022690"/>
    </source>
</evidence>
<dbReference type="Pfam" id="PF00280">
    <property type="entry name" value="potato_inhibit"/>
    <property type="match status" value="1"/>
</dbReference>
<dbReference type="InterPro" id="IPR036354">
    <property type="entry name" value="Prot_inh_pot1_sf"/>
</dbReference>
<evidence type="ECO:0000256" key="3">
    <source>
        <dbReference type="ARBA" id="ARBA00022900"/>
    </source>
</evidence>
<organism evidence="5 6">
    <name type="scientific">[Myrmecia] bisecta</name>
    <dbReference type="NCBI Taxonomy" id="41462"/>
    <lineage>
        <taxon>Eukaryota</taxon>
        <taxon>Viridiplantae</taxon>
        <taxon>Chlorophyta</taxon>
        <taxon>core chlorophytes</taxon>
        <taxon>Trebouxiophyceae</taxon>
        <taxon>Trebouxiales</taxon>
        <taxon>Trebouxiaceae</taxon>
        <taxon>Myrmecia</taxon>
    </lineage>
</organism>
<evidence type="ECO:0000313" key="5">
    <source>
        <dbReference type="EMBL" id="KAK9828617.1"/>
    </source>
</evidence>
<accession>A0AAW1R5T0</accession>
<keyword evidence="6" id="KW-1185">Reference proteome</keyword>
<dbReference type="AlphaFoldDB" id="A0AAW1R5T0"/>
<comment type="caution">
    <text evidence="5">The sequence shown here is derived from an EMBL/GenBank/DDBJ whole genome shotgun (WGS) entry which is preliminary data.</text>
</comment>
<keyword evidence="2" id="KW-0646">Protease inhibitor</keyword>
<reference evidence="5 6" key="1">
    <citation type="journal article" date="2024" name="Nat. Commun.">
        <title>Phylogenomics reveals the evolutionary origins of lichenization in chlorophyte algae.</title>
        <authorList>
            <person name="Puginier C."/>
            <person name="Libourel C."/>
            <person name="Otte J."/>
            <person name="Skaloud P."/>
            <person name="Haon M."/>
            <person name="Grisel S."/>
            <person name="Petersen M."/>
            <person name="Berrin J.G."/>
            <person name="Delaux P.M."/>
            <person name="Dal Grande F."/>
            <person name="Keller J."/>
        </authorList>
    </citation>
    <scope>NUCLEOTIDE SEQUENCE [LARGE SCALE GENOMIC DNA]</scope>
    <source>
        <strain evidence="5 6">SAG 2043</strain>
    </source>
</reference>
<evidence type="ECO:0000256" key="1">
    <source>
        <dbReference type="ARBA" id="ARBA00008210"/>
    </source>
</evidence>
<name>A0AAW1R5T0_9CHLO</name>
<evidence type="ECO:0000256" key="4">
    <source>
        <dbReference type="SAM" id="MobiDB-lite"/>
    </source>
</evidence>
<proteinExistence type="inferred from homology"/>
<dbReference type="GO" id="GO:0004867">
    <property type="term" value="F:serine-type endopeptidase inhibitor activity"/>
    <property type="evidence" value="ECO:0007669"/>
    <property type="project" value="UniProtKB-KW"/>
</dbReference>
<dbReference type="Gene3D" id="3.30.10.10">
    <property type="entry name" value="Trypsin Inhibitor V, subunit A"/>
    <property type="match status" value="1"/>
</dbReference>
<dbReference type="InterPro" id="IPR000864">
    <property type="entry name" value="Prot_inh_pot1"/>
</dbReference>
<dbReference type="Proteomes" id="UP001489004">
    <property type="component" value="Unassembled WGS sequence"/>
</dbReference>
<dbReference type="GO" id="GO:0009611">
    <property type="term" value="P:response to wounding"/>
    <property type="evidence" value="ECO:0007669"/>
    <property type="project" value="InterPro"/>
</dbReference>
<evidence type="ECO:0000313" key="6">
    <source>
        <dbReference type="Proteomes" id="UP001489004"/>
    </source>
</evidence>
<gene>
    <name evidence="5" type="ORF">WJX72_001056</name>
</gene>